<evidence type="ECO:0000259" key="4">
    <source>
        <dbReference type="PROSITE" id="PS01031"/>
    </source>
</evidence>
<feature type="domain" description="SHSP" evidence="4">
    <location>
        <begin position="104"/>
        <end position="217"/>
    </location>
</feature>
<accession>A0ABR9PTX7</accession>
<dbReference type="InterPro" id="IPR002068">
    <property type="entry name" value="A-crystallin/Hsp20_dom"/>
</dbReference>
<evidence type="ECO:0000313" key="5">
    <source>
        <dbReference type="EMBL" id="MBE4751384.1"/>
    </source>
</evidence>
<dbReference type="InterPro" id="IPR031107">
    <property type="entry name" value="Small_HSP"/>
</dbReference>
<proteinExistence type="inferred from homology"/>
<comment type="similarity">
    <text evidence="1 2">Belongs to the small heat shock protein (HSP20) family.</text>
</comment>
<dbReference type="RefSeq" id="WP_193428595.1">
    <property type="nucleotide sequence ID" value="NZ_CBCSIP010000065.1"/>
</dbReference>
<dbReference type="PROSITE" id="PS01031">
    <property type="entry name" value="SHSP"/>
    <property type="match status" value="1"/>
</dbReference>
<feature type="region of interest" description="Disordered" evidence="3">
    <location>
        <begin position="1"/>
        <end position="63"/>
    </location>
</feature>
<dbReference type="EMBL" id="JAAIYO010000008">
    <property type="protein sequence ID" value="MBE4751384.1"/>
    <property type="molecule type" value="Genomic_DNA"/>
</dbReference>
<dbReference type="Proteomes" id="UP001516472">
    <property type="component" value="Unassembled WGS sequence"/>
</dbReference>
<dbReference type="InterPro" id="IPR008978">
    <property type="entry name" value="HSP20-like_chaperone"/>
</dbReference>
<dbReference type="SUPFAM" id="SSF49764">
    <property type="entry name" value="HSP20-like chaperones"/>
    <property type="match status" value="1"/>
</dbReference>
<gene>
    <name evidence="5" type="ORF">G4177_24725</name>
</gene>
<reference evidence="5 6" key="1">
    <citation type="submission" date="2020-02" db="EMBL/GenBank/DDBJ databases">
        <authorList>
            <person name="Babadi Z.K."/>
            <person name="Risdian C."/>
            <person name="Ebrahimipour G.H."/>
            <person name="Wink J."/>
        </authorList>
    </citation>
    <scope>NUCLEOTIDE SEQUENCE [LARGE SCALE GENOMIC DNA]</scope>
    <source>
        <strain evidence="5 6">ZKHCc1 1396</strain>
    </source>
</reference>
<evidence type="ECO:0000256" key="1">
    <source>
        <dbReference type="PROSITE-ProRule" id="PRU00285"/>
    </source>
</evidence>
<protein>
    <submittedName>
        <fullName evidence="5">Hsp20/alpha crystallin family protein</fullName>
    </submittedName>
</protein>
<evidence type="ECO:0000313" key="6">
    <source>
        <dbReference type="Proteomes" id="UP001516472"/>
    </source>
</evidence>
<feature type="compositionally biased region" description="Basic and acidic residues" evidence="3">
    <location>
        <begin position="22"/>
        <end position="42"/>
    </location>
</feature>
<dbReference type="Gene3D" id="2.60.40.790">
    <property type="match status" value="1"/>
</dbReference>
<keyword evidence="6" id="KW-1185">Reference proteome</keyword>
<sequence length="232" mass="25274">MATEKVNAGGLGASSTTPAVNKEPESSRQGESQKDVTTRQETSRGSGISRRESQVPAFQRGGAIQSPFGLMRRMMEDMDQLFMDFGPGRGFPSMGGLLRSGGDVEAVPWSPQVDVLEQDGNLVVRADLPGMKQEDIRVEVLEDLLILEGERNFEHEEERGGIWRLERGSGSFQRAIPLPEGIDTDNAQARFENGVLEVTMKLPQTKSQGRRIEVKGGAGEKAATGTPKKPIH</sequence>
<dbReference type="PANTHER" id="PTHR11527">
    <property type="entry name" value="HEAT-SHOCK PROTEIN 20 FAMILY MEMBER"/>
    <property type="match status" value="1"/>
</dbReference>
<organism evidence="5 6">
    <name type="scientific">Corallococcus soli</name>
    <dbReference type="NCBI Taxonomy" id="2710757"/>
    <lineage>
        <taxon>Bacteria</taxon>
        <taxon>Pseudomonadati</taxon>
        <taxon>Myxococcota</taxon>
        <taxon>Myxococcia</taxon>
        <taxon>Myxococcales</taxon>
        <taxon>Cystobacterineae</taxon>
        <taxon>Myxococcaceae</taxon>
        <taxon>Corallococcus</taxon>
    </lineage>
</organism>
<comment type="caution">
    <text evidence="5">The sequence shown here is derived from an EMBL/GenBank/DDBJ whole genome shotgun (WGS) entry which is preliminary data.</text>
</comment>
<name>A0ABR9PTX7_9BACT</name>
<dbReference type="CDD" id="cd06464">
    <property type="entry name" value="ACD_sHsps-like"/>
    <property type="match status" value="1"/>
</dbReference>
<feature type="compositionally biased region" description="Low complexity" evidence="3">
    <location>
        <begin position="220"/>
        <end position="232"/>
    </location>
</feature>
<evidence type="ECO:0000256" key="3">
    <source>
        <dbReference type="SAM" id="MobiDB-lite"/>
    </source>
</evidence>
<evidence type="ECO:0000256" key="2">
    <source>
        <dbReference type="RuleBase" id="RU003616"/>
    </source>
</evidence>
<dbReference type="Pfam" id="PF00011">
    <property type="entry name" value="HSP20"/>
    <property type="match status" value="1"/>
</dbReference>
<feature type="region of interest" description="Disordered" evidence="3">
    <location>
        <begin position="206"/>
        <end position="232"/>
    </location>
</feature>